<dbReference type="PRINTS" id="PR00036">
    <property type="entry name" value="HTHLACI"/>
</dbReference>
<keyword evidence="2" id="KW-0238">DNA-binding</keyword>
<dbReference type="PANTHER" id="PTHR30146">
    <property type="entry name" value="LACI-RELATED TRANSCRIPTIONAL REPRESSOR"/>
    <property type="match status" value="1"/>
</dbReference>
<dbReference type="InterPro" id="IPR000843">
    <property type="entry name" value="HTH_LacI"/>
</dbReference>
<dbReference type="InterPro" id="IPR046335">
    <property type="entry name" value="LacI/GalR-like_sensor"/>
</dbReference>
<dbReference type="CDD" id="cd01544">
    <property type="entry name" value="PBP1_GalR"/>
    <property type="match status" value="1"/>
</dbReference>
<evidence type="ECO:0000256" key="3">
    <source>
        <dbReference type="ARBA" id="ARBA00023163"/>
    </source>
</evidence>
<gene>
    <name evidence="5" type="ORF">COK38_12320</name>
</gene>
<dbReference type="SUPFAM" id="SSF53822">
    <property type="entry name" value="Periplasmic binding protein-like I"/>
    <property type="match status" value="1"/>
</dbReference>
<dbReference type="Proteomes" id="UP000226357">
    <property type="component" value="Unassembled WGS sequence"/>
</dbReference>
<dbReference type="EMBL" id="NVBO01000092">
    <property type="protein sequence ID" value="PFS01191.1"/>
    <property type="molecule type" value="Genomic_DNA"/>
</dbReference>
<dbReference type="InterPro" id="IPR010982">
    <property type="entry name" value="Lambda_DNA-bd_dom_sf"/>
</dbReference>
<dbReference type="PROSITE" id="PS50932">
    <property type="entry name" value="HTH_LACI_2"/>
    <property type="match status" value="1"/>
</dbReference>
<dbReference type="Gene3D" id="1.10.260.40">
    <property type="entry name" value="lambda repressor-like DNA-binding domains"/>
    <property type="match status" value="1"/>
</dbReference>
<dbReference type="Pfam" id="PF13377">
    <property type="entry name" value="Peripla_BP_3"/>
    <property type="match status" value="1"/>
</dbReference>
<dbReference type="Gene3D" id="3.40.50.2300">
    <property type="match status" value="2"/>
</dbReference>
<dbReference type="InterPro" id="IPR028082">
    <property type="entry name" value="Peripla_BP_I"/>
</dbReference>
<dbReference type="AlphaFoldDB" id="A0AA44TEN8"/>
<evidence type="ECO:0000256" key="1">
    <source>
        <dbReference type="ARBA" id="ARBA00023015"/>
    </source>
</evidence>
<sequence>MATIKDIAEKAGVSIATVSRVLNNDPLLSVGDETKRKIFEAAEELSYKKRTSRKKELPRIALVHWYTEEEELNDLYYMSIRLGIEKRCEQQGLKIVKLFHSQMEELMKENIQGMIAIGKFSEREIGLFEAITKNIVFVDSSPKEETFDSVVVDFEKVTRKVIDYLIEKEHQKIGYIGGRETFKDQTSEIEDPRERAFIKYMKKQELLYEKNIYIGQFSVNDGYSLMKQAIEEQQDQLPTAFFVGNDTMAIGCLRALNEHGIAVPERVNIIGVNDISISQYLSPALSTVKVYTGLMGETAVDLLMERFSGRYLAKKVILSTKLNIRKSSF</sequence>
<evidence type="ECO:0000259" key="4">
    <source>
        <dbReference type="PROSITE" id="PS50932"/>
    </source>
</evidence>
<dbReference type="Pfam" id="PF00356">
    <property type="entry name" value="LacI"/>
    <property type="match status" value="1"/>
</dbReference>
<keyword evidence="3" id="KW-0804">Transcription</keyword>
<proteinExistence type="predicted"/>
<reference evidence="5 6" key="1">
    <citation type="submission" date="2017-09" db="EMBL/GenBank/DDBJ databases">
        <title>Large-scale bioinformatics analysis of Bacillus genomes uncovers conserved roles of natural products in bacterial physiology.</title>
        <authorList>
            <consortium name="Agbiome Team Llc"/>
            <person name="Bleich R.M."/>
            <person name="Grubbs K.J."/>
            <person name="Santa Maria K.C."/>
            <person name="Allen S.E."/>
            <person name="Farag S."/>
            <person name="Shank E.A."/>
            <person name="Bowers A."/>
        </authorList>
    </citation>
    <scope>NUCLEOTIDE SEQUENCE [LARGE SCALE GENOMIC DNA]</scope>
    <source>
        <strain evidence="5 6">AFS067272</strain>
    </source>
</reference>
<accession>A0AA44TEN8</accession>
<protein>
    <submittedName>
        <fullName evidence="5">LacI family transcriptional regulator</fullName>
    </submittedName>
</protein>
<evidence type="ECO:0000313" key="5">
    <source>
        <dbReference type="EMBL" id="PFS01191.1"/>
    </source>
</evidence>
<dbReference type="PROSITE" id="PS00356">
    <property type="entry name" value="HTH_LACI_1"/>
    <property type="match status" value="1"/>
</dbReference>
<dbReference type="RefSeq" id="WP_098523428.1">
    <property type="nucleotide sequence ID" value="NZ_NUYJ01000088.1"/>
</dbReference>
<dbReference type="GO" id="GO:0003700">
    <property type="term" value="F:DNA-binding transcription factor activity"/>
    <property type="evidence" value="ECO:0007669"/>
    <property type="project" value="TreeGrafter"/>
</dbReference>
<dbReference type="CDD" id="cd01392">
    <property type="entry name" value="HTH_LacI"/>
    <property type="match status" value="1"/>
</dbReference>
<evidence type="ECO:0000313" key="6">
    <source>
        <dbReference type="Proteomes" id="UP000226357"/>
    </source>
</evidence>
<dbReference type="SUPFAM" id="SSF47413">
    <property type="entry name" value="lambda repressor-like DNA-binding domains"/>
    <property type="match status" value="1"/>
</dbReference>
<feature type="domain" description="HTH lacI-type" evidence="4">
    <location>
        <begin position="2"/>
        <end position="54"/>
    </location>
</feature>
<evidence type="ECO:0000256" key="2">
    <source>
        <dbReference type="ARBA" id="ARBA00023125"/>
    </source>
</evidence>
<dbReference type="SMART" id="SM00354">
    <property type="entry name" value="HTH_LACI"/>
    <property type="match status" value="1"/>
</dbReference>
<comment type="caution">
    <text evidence="5">The sequence shown here is derived from an EMBL/GenBank/DDBJ whole genome shotgun (WGS) entry which is preliminary data.</text>
</comment>
<dbReference type="PANTHER" id="PTHR30146:SF149">
    <property type="entry name" value="HTH-TYPE TRANSCRIPTIONAL REGULATOR EBGR"/>
    <property type="match status" value="1"/>
</dbReference>
<organism evidence="5 6">
    <name type="scientific">Bacillus cereus</name>
    <dbReference type="NCBI Taxonomy" id="1396"/>
    <lineage>
        <taxon>Bacteria</taxon>
        <taxon>Bacillati</taxon>
        <taxon>Bacillota</taxon>
        <taxon>Bacilli</taxon>
        <taxon>Bacillales</taxon>
        <taxon>Bacillaceae</taxon>
        <taxon>Bacillus</taxon>
        <taxon>Bacillus cereus group</taxon>
    </lineage>
</organism>
<name>A0AA44TEN8_BACCE</name>
<keyword evidence="1" id="KW-0805">Transcription regulation</keyword>
<dbReference type="GO" id="GO:0000976">
    <property type="term" value="F:transcription cis-regulatory region binding"/>
    <property type="evidence" value="ECO:0007669"/>
    <property type="project" value="TreeGrafter"/>
</dbReference>